<dbReference type="GO" id="GO:0022627">
    <property type="term" value="C:cytosolic small ribosomal subunit"/>
    <property type="evidence" value="ECO:0007669"/>
    <property type="project" value="TreeGrafter"/>
</dbReference>
<evidence type="ECO:0000256" key="3">
    <source>
        <dbReference type="ARBA" id="ARBA00022884"/>
    </source>
</evidence>
<evidence type="ECO:0000256" key="5">
    <source>
        <dbReference type="ARBA" id="ARBA00023274"/>
    </source>
</evidence>
<organism evidence="11 12">
    <name type="scientific">Entotheonella factor</name>
    <dbReference type="NCBI Taxonomy" id="1429438"/>
    <lineage>
        <taxon>Bacteria</taxon>
        <taxon>Pseudomonadati</taxon>
        <taxon>Nitrospinota/Tectimicrobiota group</taxon>
        <taxon>Candidatus Tectimicrobiota</taxon>
        <taxon>Candidatus Entotheonellia</taxon>
        <taxon>Candidatus Entotheonellales</taxon>
        <taxon>Candidatus Entotheonellaceae</taxon>
        <taxon>Candidatus Entotheonella</taxon>
    </lineage>
</organism>
<feature type="domain" description="S1 motif" evidence="10">
    <location>
        <begin position="165"/>
        <end position="230"/>
    </location>
</feature>
<evidence type="ECO:0000256" key="8">
    <source>
        <dbReference type="ARBA" id="ARBA00035517"/>
    </source>
</evidence>
<dbReference type="CDD" id="cd04465">
    <property type="entry name" value="S1_RPS1_repeat_ec2_hs2"/>
    <property type="match status" value="1"/>
</dbReference>
<evidence type="ECO:0000256" key="4">
    <source>
        <dbReference type="ARBA" id="ARBA00022980"/>
    </source>
</evidence>
<dbReference type="GO" id="GO:0003729">
    <property type="term" value="F:mRNA binding"/>
    <property type="evidence" value="ECO:0007669"/>
    <property type="project" value="TreeGrafter"/>
</dbReference>
<dbReference type="FunFam" id="2.40.50.140:FF:000018">
    <property type="entry name" value="30S ribosomal protein S1"/>
    <property type="match status" value="1"/>
</dbReference>
<dbReference type="NCBIfam" id="TIGR00717">
    <property type="entry name" value="rpsA"/>
    <property type="match status" value="1"/>
</dbReference>
<keyword evidence="12" id="KW-1185">Reference proteome</keyword>
<keyword evidence="4 11" id="KW-0689">Ribosomal protein</keyword>
<feature type="domain" description="S1 motif" evidence="10">
    <location>
        <begin position="336"/>
        <end position="406"/>
    </location>
</feature>
<dbReference type="AlphaFoldDB" id="W4LQ96"/>
<dbReference type="CDD" id="cd05688">
    <property type="entry name" value="S1_RPS1_repeat_ec3"/>
    <property type="match status" value="1"/>
</dbReference>
<comment type="caution">
    <text evidence="11">The sequence shown here is derived from an EMBL/GenBank/DDBJ whole genome shotgun (WGS) entry which is preliminary data.</text>
</comment>
<dbReference type="SUPFAM" id="SSF50249">
    <property type="entry name" value="Nucleic acid-binding proteins"/>
    <property type="match status" value="6"/>
</dbReference>
<evidence type="ECO:0000259" key="10">
    <source>
        <dbReference type="PROSITE" id="PS50126"/>
    </source>
</evidence>
<dbReference type="InterPro" id="IPR003029">
    <property type="entry name" value="S1_domain"/>
</dbReference>
<dbReference type="SMART" id="SM00316">
    <property type="entry name" value="S1"/>
    <property type="match status" value="6"/>
</dbReference>
<feature type="compositionally biased region" description="Low complexity" evidence="9">
    <location>
        <begin position="29"/>
        <end position="46"/>
    </location>
</feature>
<comment type="function">
    <text evidence="6">Binds mRNA; thus facilitating recognition of the initiation point. It is needed to translate mRNA with a short Shine-Dalgarno (SD) purine-rich sequence.</text>
</comment>
<dbReference type="InterPro" id="IPR050437">
    <property type="entry name" value="Ribos_protein_bS1-like"/>
</dbReference>
<feature type="region of interest" description="Disordered" evidence="9">
    <location>
        <begin position="611"/>
        <end position="637"/>
    </location>
</feature>
<dbReference type="CDD" id="cd05687">
    <property type="entry name" value="S1_RPS1_repeat_ec1_hs1"/>
    <property type="match status" value="1"/>
</dbReference>
<keyword evidence="2" id="KW-0677">Repeat</keyword>
<dbReference type="FunFam" id="2.40.50.140:FF:000011">
    <property type="entry name" value="30S ribosomal protein S1"/>
    <property type="match status" value="2"/>
</dbReference>
<dbReference type="GO" id="GO:0003735">
    <property type="term" value="F:structural constituent of ribosome"/>
    <property type="evidence" value="ECO:0007669"/>
    <property type="project" value="InterPro"/>
</dbReference>
<dbReference type="Proteomes" id="UP000019141">
    <property type="component" value="Unassembled WGS sequence"/>
</dbReference>
<evidence type="ECO:0000256" key="9">
    <source>
        <dbReference type="SAM" id="MobiDB-lite"/>
    </source>
</evidence>
<evidence type="ECO:0000256" key="6">
    <source>
        <dbReference type="ARBA" id="ARBA00025604"/>
    </source>
</evidence>
<dbReference type="PANTHER" id="PTHR10724">
    <property type="entry name" value="30S RIBOSOMAL PROTEIN S1"/>
    <property type="match status" value="1"/>
</dbReference>
<keyword evidence="3" id="KW-0694">RNA-binding</keyword>
<evidence type="ECO:0000256" key="1">
    <source>
        <dbReference type="ARBA" id="ARBA00006767"/>
    </source>
</evidence>
<reference evidence="11 12" key="1">
    <citation type="journal article" date="2014" name="Nature">
        <title>An environmental bacterial taxon with a large and distinct metabolic repertoire.</title>
        <authorList>
            <person name="Wilson M.C."/>
            <person name="Mori T."/>
            <person name="Ruckert C."/>
            <person name="Uria A.R."/>
            <person name="Helf M.J."/>
            <person name="Takada K."/>
            <person name="Gernert C."/>
            <person name="Steffens U.A."/>
            <person name="Heycke N."/>
            <person name="Schmitt S."/>
            <person name="Rinke C."/>
            <person name="Helfrich E.J."/>
            <person name="Brachmann A.O."/>
            <person name="Gurgui C."/>
            <person name="Wakimoto T."/>
            <person name="Kracht M."/>
            <person name="Crusemann M."/>
            <person name="Hentschel U."/>
            <person name="Abe I."/>
            <person name="Matsunaga S."/>
            <person name="Kalinowski J."/>
            <person name="Takeyama H."/>
            <person name="Piel J."/>
        </authorList>
    </citation>
    <scope>NUCLEOTIDE SEQUENCE [LARGE SCALE GENOMIC DNA]</scope>
    <source>
        <strain evidence="12">TSY1</strain>
    </source>
</reference>
<dbReference type="FunFam" id="2.40.50.140:FF:000103">
    <property type="entry name" value="protein RRP5 homolog"/>
    <property type="match status" value="1"/>
</dbReference>
<dbReference type="InterPro" id="IPR000110">
    <property type="entry name" value="Ribosomal_bS1"/>
</dbReference>
<feature type="domain" description="S1 motif" evidence="10">
    <location>
        <begin position="83"/>
        <end position="147"/>
    </location>
</feature>
<dbReference type="PROSITE" id="PS50126">
    <property type="entry name" value="S1"/>
    <property type="match status" value="6"/>
</dbReference>
<dbReference type="InterPro" id="IPR035104">
    <property type="entry name" value="Ribosomal_protein_S1-like"/>
</dbReference>
<name>W4LQ96_ENTF1</name>
<dbReference type="PANTHER" id="PTHR10724:SF7">
    <property type="entry name" value="SMALL RIBOSOMAL SUBUNIT PROTEIN BS1C"/>
    <property type="match status" value="1"/>
</dbReference>
<dbReference type="Gene3D" id="2.40.50.140">
    <property type="entry name" value="Nucleic acid-binding proteins"/>
    <property type="match status" value="6"/>
</dbReference>
<protein>
    <recommendedName>
        <fullName evidence="7">Small ribosomal subunit protein bS1</fullName>
    </recommendedName>
    <alternativeName>
        <fullName evidence="8">30S ribosomal protein S1</fullName>
    </alternativeName>
</protein>
<proteinExistence type="inferred from homology"/>
<evidence type="ECO:0000313" key="12">
    <source>
        <dbReference type="Proteomes" id="UP000019141"/>
    </source>
</evidence>
<dbReference type="PATRIC" id="fig|1429438.4.peg.2637"/>
<feature type="domain" description="S1 motif" evidence="10">
    <location>
        <begin position="510"/>
        <end position="579"/>
    </location>
</feature>
<dbReference type="PRINTS" id="PR00681">
    <property type="entry name" value="RIBOSOMALS1"/>
</dbReference>
<feature type="domain" description="S1 motif" evidence="10">
    <location>
        <begin position="423"/>
        <end position="493"/>
    </location>
</feature>
<feature type="compositionally biased region" description="Basic and acidic residues" evidence="9">
    <location>
        <begin position="620"/>
        <end position="637"/>
    </location>
</feature>
<gene>
    <name evidence="11" type="ORF">ETSY1_13190</name>
</gene>
<dbReference type="Pfam" id="PF00575">
    <property type="entry name" value="S1"/>
    <property type="match status" value="6"/>
</dbReference>
<sequence>MTDHQAPEESSPLEAVGEVESPTASSGGEDAVAVSTATEAVATSETDEAVAVAEGIVSAEDLEITAEELDRLYEESLKHIQEGEIVRGRVVQIGRDSVLVDVGYKSEGIIDLDEFPDRGRDLEIGEELDVLLEQKEDSEGQVILSKEKANRIKIWDDISKKYDNDEVVEGTVVARIKGGLTVDIGLKAFLPGSQIDLRPVRNLDKLIGENLEMRIIKLNKRRGNIVLSRRVLLEEERQHAKEKTLASLAEGQVVEGVVKNITEYGAFIDLGGIDGLLHITDMSWGRVSHPSQLFAIGDQVRVMVLKFDQENERVSLGLKQLATDPWADVDQKYPETSRVSGKVVSITDYGAFVELEEGIEGLVHVSQMSWARRTRHPSKIVNIGDTIEAVVLSVDKDRKRISLGMKQIEPNPWSTVDERYPVGNEVEGKVRNLTDFGAFIALEEGIDGLIHISDLSWTQRVKHPSEVLKKGQAVRAVVLNVDKENERLSLGLKQLQPDPWSLVATKYDVGQDVQVKIVKVTNFGAFAELEDGVEGLIHLSELSRDKVNDPEEIVQVGQEVEAKIIKVDAETHKIGLSLRAMDDDEAVYNLDEINNEASDTVTLGDMVSEEISDLRSQLAEAEREQQHADDEQQHADD</sequence>
<comment type="similarity">
    <text evidence="1">Belongs to the bacterial ribosomal protein bS1 family.</text>
</comment>
<dbReference type="InterPro" id="IPR012340">
    <property type="entry name" value="NA-bd_OB-fold"/>
</dbReference>
<dbReference type="EMBL" id="AZHW01000394">
    <property type="protein sequence ID" value="ETW99890.1"/>
    <property type="molecule type" value="Genomic_DNA"/>
</dbReference>
<dbReference type="NCBIfam" id="NF004952">
    <property type="entry name" value="PRK06299.1-2"/>
    <property type="match status" value="1"/>
</dbReference>
<evidence type="ECO:0000256" key="2">
    <source>
        <dbReference type="ARBA" id="ARBA00022737"/>
    </source>
</evidence>
<evidence type="ECO:0000256" key="7">
    <source>
        <dbReference type="ARBA" id="ARBA00035293"/>
    </source>
</evidence>
<feature type="region of interest" description="Disordered" evidence="9">
    <location>
        <begin position="1"/>
        <end position="46"/>
    </location>
</feature>
<dbReference type="GO" id="GO:0006412">
    <property type="term" value="P:translation"/>
    <property type="evidence" value="ECO:0007669"/>
    <property type="project" value="InterPro"/>
</dbReference>
<keyword evidence="5" id="KW-0687">Ribonucleoprotein</keyword>
<dbReference type="HOGENOM" id="CLU_015805_2_1_7"/>
<accession>W4LQ96</accession>
<evidence type="ECO:0000313" key="11">
    <source>
        <dbReference type="EMBL" id="ETW99890.1"/>
    </source>
</evidence>
<feature type="domain" description="S1 motif" evidence="10">
    <location>
        <begin position="251"/>
        <end position="319"/>
    </location>
</feature>